<comment type="similarity">
    <text evidence="2">Belongs to the ACC deaminase/D-cysteine desulfhydrase family.</text>
</comment>
<dbReference type="PANTHER" id="PTHR43780">
    <property type="entry name" value="1-AMINOCYCLOPROPANE-1-CARBOXYLATE DEAMINASE-RELATED"/>
    <property type="match status" value="1"/>
</dbReference>
<dbReference type="Proteomes" id="UP000051221">
    <property type="component" value="Unassembled WGS sequence"/>
</dbReference>
<proteinExistence type="inferred from homology"/>
<dbReference type="GO" id="GO:0019148">
    <property type="term" value="F:D-cysteine desulfhydrase activity"/>
    <property type="evidence" value="ECO:0007669"/>
    <property type="project" value="TreeGrafter"/>
</dbReference>
<keyword evidence="6" id="KW-1185">Reference proteome</keyword>
<dbReference type="EMBL" id="LKHS01000010">
    <property type="protein sequence ID" value="KQH85528.1"/>
    <property type="molecule type" value="Genomic_DNA"/>
</dbReference>
<reference evidence="5 6" key="1">
    <citation type="submission" date="2015-08" db="EMBL/GenBank/DDBJ databases">
        <title>Antibacterial properties of a collection of Vibrionaceae strains.</title>
        <authorList>
            <person name="Giubergia S."/>
        </authorList>
    </citation>
    <scope>NUCLEOTIDE SEQUENCE [LARGE SCALE GENOMIC DNA]</scope>
    <source>
        <strain evidence="5 6">S0821</strain>
    </source>
</reference>
<protein>
    <submittedName>
        <fullName evidence="5">1-aminocyclopropane-1-carboxylate deaminase</fullName>
    </submittedName>
</protein>
<accession>A0A0Q2UYG1</accession>
<comment type="caution">
    <text evidence="5">The sequence shown here is derived from an EMBL/GenBank/DDBJ whole genome shotgun (WGS) entry which is preliminary data.</text>
</comment>
<dbReference type="FunFam" id="3.40.50.1100:FF:000092">
    <property type="entry name" value="1-aminocyclopropane-1-carboxylate deaminase"/>
    <property type="match status" value="1"/>
</dbReference>
<feature type="modified residue" description="N6-(pyridoxal phosphate)lysine" evidence="4">
    <location>
        <position position="44"/>
    </location>
</feature>
<evidence type="ECO:0000256" key="3">
    <source>
        <dbReference type="ARBA" id="ARBA00022898"/>
    </source>
</evidence>
<sequence length="313" mass="35204">MRHRLYISLNMKLAHSPITPHHFSGHAFYLKRDDWLHPQFSGNKARKLMSLLTGHYPNITTLISYGSAQANSLYSLAALAHLRGWQLEFYVDHLPAWLQATPIGNYRAALALGARLIETRPLGFAHPRDYIAQVRQPDDACLSVEEGGRSVLAEQGVTQLAEELLTWIATQPEQPWRVALPAGTGTTALYLHKALSSHHIEVVTCPCVGGETYLTQQFLALGETAHPTIISPSSKHHFGRLDPQDYAIWQALHAQTGVEFELLYDPLMWRCLLEWLPTQPAKSMIYIHQGGLLGNESMLPRYRRLLGEPKLQP</sequence>
<evidence type="ECO:0000256" key="2">
    <source>
        <dbReference type="ARBA" id="ARBA00008639"/>
    </source>
</evidence>
<dbReference type="PIRSF" id="PIRSF006278">
    <property type="entry name" value="ACCD_DCysDesulf"/>
    <property type="match status" value="1"/>
</dbReference>
<evidence type="ECO:0000313" key="5">
    <source>
        <dbReference type="EMBL" id="KQH85528.1"/>
    </source>
</evidence>
<dbReference type="InterPro" id="IPR027278">
    <property type="entry name" value="ACCD_DCysDesulf"/>
</dbReference>
<evidence type="ECO:0000256" key="4">
    <source>
        <dbReference type="PIRSR" id="PIRSR006278-2"/>
    </source>
</evidence>
<organism evidence="5 6">
    <name type="scientific">Vibrio furnissii</name>
    <dbReference type="NCBI Taxonomy" id="29494"/>
    <lineage>
        <taxon>Bacteria</taxon>
        <taxon>Pseudomonadati</taxon>
        <taxon>Pseudomonadota</taxon>
        <taxon>Gammaproteobacteria</taxon>
        <taxon>Vibrionales</taxon>
        <taxon>Vibrionaceae</taxon>
        <taxon>Vibrio</taxon>
    </lineage>
</organism>
<dbReference type="InterPro" id="IPR036052">
    <property type="entry name" value="TrpB-like_PALP_sf"/>
</dbReference>
<dbReference type="InParanoid" id="A0A0Q2UYG1"/>
<keyword evidence="3 4" id="KW-0663">Pyridoxal phosphate</keyword>
<name>A0A0Q2UYG1_VIBFU</name>
<dbReference type="AlphaFoldDB" id="A0A0Q2UYG1"/>
<gene>
    <name evidence="5" type="ORF">AMR76_13580</name>
</gene>
<comment type="cofactor">
    <cofactor evidence="1">
        <name>pyridoxal 5'-phosphate</name>
        <dbReference type="ChEBI" id="CHEBI:597326"/>
    </cofactor>
</comment>
<evidence type="ECO:0000313" key="6">
    <source>
        <dbReference type="Proteomes" id="UP000051221"/>
    </source>
</evidence>
<dbReference type="SUPFAM" id="SSF53686">
    <property type="entry name" value="Tryptophan synthase beta subunit-like PLP-dependent enzymes"/>
    <property type="match status" value="1"/>
</dbReference>
<dbReference type="PANTHER" id="PTHR43780:SF2">
    <property type="entry name" value="1-AMINOCYCLOPROPANE-1-CARBOXYLATE DEAMINASE-RELATED"/>
    <property type="match status" value="1"/>
</dbReference>
<evidence type="ECO:0000256" key="1">
    <source>
        <dbReference type="ARBA" id="ARBA00001933"/>
    </source>
</evidence>
<dbReference type="Gene3D" id="3.40.50.1100">
    <property type="match status" value="2"/>
</dbReference>